<evidence type="ECO:0000256" key="1">
    <source>
        <dbReference type="SAM" id="MobiDB-lite"/>
    </source>
</evidence>
<name>A0AAD4ET38_9PEZI</name>
<feature type="transmembrane region" description="Helical" evidence="2">
    <location>
        <begin position="46"/>
        <end position="70"/>
    </location>
</feature>
<evidence type="ECO:0000256" key="2">
    <source>
        <dbReference type="SAM" id="Phobius"/>
    </source>
</evidence>
<evidence type="ECO:0000313" key="3">
    <source>
        <dbReference type="EMBL" id="KAG7284977.1"/>
    </source>
</evidence>
<dbReference type="EMBL" id="JAHCVI010000005">
    <property type="protein sequence ID" value="KAG7284977.1"/>
    <property type="molecule type" value="Genomic_DNA"/>
</dbReference>
<reference evidence="3" key="1">
    <citation type="submission" date="2023-02" db="EMBL/GenBank/DDBJ databases">
        <authorList>
            <person name="Palmer J.M."/>
        </authorList>
    </citation>
    <scope>NUCLEOTIDE SEQUENCE</scope>
    <source>
        <strain evidence="3">FW57</strain>
    </source>
</reference>
<keyword evidence="2" id="KW-0812">Transmembrane</keyword>
<gene>
    <name evidence="3" type="ORF">NEMBOFW57_009595</name>
</gene>
<keyword evidence="2" id="KW-0472">Membrane</keyword>
<protein>
    <submittedName>
        <fullName evidence="3">Uncharacterized protein</fullName>
    </submittedName>
</protein>
<evidence type="ECO:0000313" key="4">
    <source>
        <dbReference type="Proteomes" id="UP001197093"/>
    </source>
</evidence>
<feature type="region of interest" description="Disordered" evidence="1">
    <location>
        <begin position="516"/>
        <end position="546"/>
    </location>
</feature>
<proteinExistence type="predicted"/>
<organism evidence="3 4">
    <name type="scientific">Staphylotrichum longicolle</name>
    <dbReference type="NCBI Taxonomy" id="669026"/>
    <lineage>
        <taxon>Eukaryota</taxon>
        <taxon>Fungi</taxon>
        <taxon>Dikarya</taxon>
        <taxon>Ascomycota</taxon>
        <taxon>Pezizomycotina</taxon>
        <taxon>Sordariomycetes</taxon>
        <taxon>Sordariomycetidae</taxon>
        <taxon>Sordariales</taxon>
        <taxon>Chaetomiaceae</taxon>
        <taxon>Staphylotrichum</taxon>
    </lineage>
</organism>
<comment type="caution">
    <text evidence="3">The sequence shown here is derived from an EMBL/GenBank/DDBJ whole genome shotgun (WGS) entry which is preliminary data.</text>
</comment>
<dbReference type="AlphaFoldDB" id="A0AAD4ET38"/>
<sequence>MSGIDSGCPQDANSTDCLLRMLLNLYDKKTKDDDEKFNWDPVTFGFTAPVGLLAAIFALASVYAAVMAAAGPGRRKSSARAIGEWSTKTRRRWHWRGLTWESTAYTPVLRLSGIKRMPEMTAGDTNTTASWVGFLNKMGSDPTITNPEEVPHRETSADYLPADILAAPAYAEVGFIVTAAACAGADQWHTDAQSPYPVMVGDSFQFDFRQHPVLGVVGAFSHYGGGTGKTHHSWTPRKRMSQDMHHAAGDVALSELLAGPRGKNEPEIVSAISRPNPENVLNLVHKGCGSTTPQLCSQVHLYTRHGDHHLLWLLVGKTPNYPPALIPSRVAREPNLLSALALSSKFWATARWGLDEGDFQDVFSDMRWSTKDNNTLPALVEPADLTEEWKPIKEPTTTSTARPVPGPVHASDLPAAAPQTNPAQADWYLHLLQASVRLVNSYDEFRAWFNGFHHARKSAFRNQALQQLQRLDDWLASLNNVKIVRCRATALFLATTTLLDIEWAFSKGMLELHAKTKKGSSSSSPVPPLADSDNPPTTVNSGARGHAVSQHSTLLEALSGFLHDGGYSGMQGFPPAAEPETGSTREKEAQYLASHSPGELLRFAATMGRQGEPLPSLSVLVQIIDPACQSWRAWAGNNPLRMGRPADVEAGHAPTQEDRIDMVLVWRCLLMAMLFWTAPDNSDVLLSGLWQHIVPII</sequence>
<dbReference type="Proteomes" id="UP001197093">
    <property type="component" value="Unassembled WGS sequence"/>
</dbReference>
<accession>A0AAD4ET38</accession>
<keyword evidence="4" id="KW-1185">Reference proteome</keyword>
<keyword evidence="2" id="KW-1133">Transmembrane helix</keyword>